<keyword evidence="8" id="KW-0809">Transit peptide</keyword>
<dbReference type="AlphaFoldDB" id="A0A7J5ZRI7"/>
<comment type="similarity">
    <text evidence="2">Belongs to the class-II aminoacyl-tRNA synthetase family.</text>
</comment>
<dbReference type="Gene3D" id="3.30.70.380">
    <property type="entry name" value="Ferrodoxin-fold anticodon-binding domain"/>
    <property type="match status" value="1"/>
</dbReference>
<dbReference type="InterPro" id="IPR045864">
    <property type="entry name" value="aa-tRNA-synth_II/BPL/LPL"/>
</dbReference>
<dbReference type="GO" id="GO:0006412">
    <property type="term" value="P:translation"/>
    <property type="evidence" value="ECO:0007669"/>
    <property type="project" value="UniProtKB-KW"/>
</dbReference>
<dbReference type="FunFam" id="3.40.50.150:FF:000361">
    <property type="entry name" value="Ferredoxin-fold anticodon-binding domain-containing protein 1 homolog"/>
    <property type="match status" value="1"/>
</dbReference>
<evidence type="ECO:0000313" key="15">
    <source>
        <dbReference type="EMBL" id="KAF4073274.1"/>
    </source>
</evidence>
<dbReference type="FunFam" id="3.30.70.380:FF:000002">
    <property type="entry name" value="phenylalanine--tRNA ligase, mitochondrial"/>
    <property type="match status" value="1"/>
</dbReference>
<evidence type="ECO:0000256" key="12">
    <source>
        <dbReference type="ARBA" id="ARBA00049255"/>
    </source>
</evidence>
<organism evidence="15 16">
    <name type="scientific">Ameiurus melas</name>
    <name type="common">Black bullhead</name>
    <name type="synonym">Silurus melas</name>
    <dbReference type="NCBI Taxonomy" id="219545"/>
    <lineage>
        <taxon>Eukaryota</taxon>
        <taxon>Metazoa</taxon>
        <taxon>Chordata</taxon>
        <taxon>Craniata</taxon>
        <taxon>Vertebrata</taxon>
        <taxon>Euteleostomi</taxon>
        <taxon>Actinopterygii</taxon>
        <taxon>Neopterygii</taxon>
        <taxon>Teleostei</taxon>
        <taxon>Ostariophysi</taxon>
        <taxon>Siluriformes</taxon>
        <taxon>Ictaluridae</taxon>
        <taxon>Ameiurus</taxon>
    </lineage>
</organism>
<keyword evidence="5" id="KW-0547">Nucleotide-binding</keyword>
<dbReference type="SUPFAM" id="SSF54991">
    <property type="entry name" value="Anticodon-binding domain of PheRS"/>
    <property type="match status" value="1"/>
</dbReference>
<reference evidence="15 16" key="1">
    <citation type="submission" date="2020-02" db="EMBL/GenBank/DDBJ databases">
        <title>A chromosome-scale genome assembly of the black bullhead catfish (Ameiurus melas).</title>
        <authorList>
            <person name="Wen M."/>
            <person name="Zham M."/>
            <person name="Cabau C."/>
            <person name="Klopp C."/>
            <person name="Donnadieu C."/>
            <person name="Roques C."/>
            <person name="Bouchez O."/>
            <person name="Lampietro C."/>
            <person name="Jouanno E."/>
            <person name="Herpin A."/>
            <person name="Louis A."/>
            <person name="Berthelot C."/>
            <person name="Parey E."/>
            <person name="Roest-Crollius H."/>
            <person name="Braasch I."/>
            <person name="Postlethwait J."/>
            <person name="Robinson-Rechavi M."/>
            <person name="Echchiki A."/>
            <person name="Begum T."/>
            <person name="Montfort J."/>
            <person name="Schartl M."/>
            <person name="Bobe J."/>
            <person name="Guiguen Y."/>
        </authorList>
    </citation>
    <scope>NUCLEOTIDE SEQUENCE [LARGE SCALE GENOMIC DNA]</scope>
    <source>
        <strain evidence="15">M_S1</strain>
        <tissue evidence="15">Blood</tissue>
    </source>
</reference>
<dbReference type="GO" id="GO:0005524">
    <property type="term" value="F:ATP binding"/>
    <property type="evidence" value="ECO:0007669"/>
    <property type="project" value="UniProtKB-KW"/>
</dbReference>
<keyword evidence="10" id="KW-0030">Aminoacyl-tRNA synthetase</keyword>
<evidence type="ECO:0000256" key="10">
    <source>
        <dbReference type="ARBA" id="ARBA00023146"/>
    </source>
</evidence>
<proteinExistence type="inferred from homology"/>
<evidence type="ECO:0000256" key="2">
    <source>
        <dbReference type="ARBA" id="ARBA00008226"/>
    </source>
</evidence>
<dbReference type="InterPro" id="IPR019446">
    <property type="entry name" value="BMT5-like"/>
</dbReference>
<dbReference type="PANTHER" id="PTHR11538">
    <property type="entry name" value="PHENYLALANYL-TRNA SYNTHETASE"/>
    <property type="match status" value="1"/>
</dbReference>
<dbReference type="SMART" id="SM00896">
    <property type="entry name" value="FDX-ACB"/>
    <property type="match status" value="1"/>
</dbReference>
<evidence type="ECO:0000256" key="5">
    <source>
        <dbReference type="ARBA" id="ARBA00022741"/>
    </source>
</evidence>
<keyword evidence="16" id="KW-1185">Reference proteome</keyword>
<comment type="caution">
    <text evidence="15">The sequence shown here is derived from an EMBL/GenBank/DDBJ whole genome shotgun (WGS) entry which is preliminary data.</text>
</comment>
<dbReference type="GO" id="GO:0070475">
    <property type="term" value="P:rRNA base methylation"/>
    <property type="evidence" value="ECO:0007669"/>
    <property type="project" value="InterPro"/>
</dbReference>
<dbReference type="Gene3D" id="3.40.50.150">
    <property type="entry name" value="Vaccinia Virus protein VP39"/>
    <property type="match status" value="1"/>
</dbReference>
<dbReference type="InterPro" id="IPR029063">
    <property type="entry name" value="SAM-dependent_MTases_sf"/>
</dbReference>
<keyword evidence="9" id="KW-0496">Mitochondrion</keyword>
<dbReference type="PANTHER" id="PTHR11538:SF26">
    <property type="entry name" value="FERREDOXIN-FOLD ANTICODON-BINDING DOMAIN-CONTAINING PROTEIN 1"/>
    <property type="match status" value="1"/>
</dbReference>
<dbReference type="GO" id="GO:0004826">
    <property type="term" value="F:phenylalanine-tRNA ligase activity"/>
    <property type="evidence" value="ECO:0007669"/>
    <property type="project" value="UniProtKB-EC"/>
</dbReference>
<dbReference type="EMBL" id="JAAGNN010000024">
    <property type="protein sequence ID" value="KAF4073274.1"/>
    <property type="molecule type" value="Genomic_DNA"/>
</dbReference>
<dbReference type="SUPFAM" id="SSF53335">
    <property type="entry name" value="S-adenosyl-L-methionine-dependent methyltransferases"/>
    <property type="match status" value="1"/>
</dbReference>
<evidence type="ECO:0000256" key="4">
    <source>
        <dbReference type="ARBA" id="ARBA00022598"/>
    </source>
</evidence>
<evidence type="ECO:0000256" key="3">
    <source>
        <dbReference type="ARBA" id="ARBA00012814"/>
    </source>
</evidence>
<protein>
    <recommendedName>
        <fullName evidence="3">phenylalanine--tRNA ligase</fullName>
        <ecNumber evidence="3">6.1.1.20</ecNumber>
    </recommendedName>
    <alternativeName>
        <fullName evidence="11">Phenylalanyl-tRNA synthetase</fullName>
    </alternativeName>
</protein>
<comment type="catalytic activity">
    <reaction evidence="12">
        <text>tRNA(Phe) + L-phenylalanine + ATP = L-phenylalanyl-tRNA(Phe) + AMP + diphosphate + H(+)</text>
        <dbReference type="Rhea" id="RHEA:19413"/>
        <dbReference type="Rhea" id="RHEA-COMP:9668"/>
        <dbReference type="Rhea" id="RHEA-COMP:9699"/>
        <dbReference type="ChEBI" id="CHEBI:15378"/>
        <dbReference type="ChEBI" id="CHEBI:30616"/>
        <dbReference type="ChEBI" id="CHEBI:33019"/>
        <dbReference type="ChEBI" id="CHEBI:58095"/>
        <dbReference type="ChEBI" id="CHEBI:78442"/>
        <dbReference type="ChEBI" id="CHEBI:78531"/>
        <dbReference type="ChEBI" id="CHEBI:456215"/>
        <dbReference type="EC" id="6.1.1.20"/>
    </reaction>
</comment>
<feature type="domain" description="FDX-ACB" evidence="14">
    <location>
        <begin position="606"/>
        <end position="698"/>
    </location>
</feature>
<dbReference type="InterPro" id="IPR036690">
    <property type="entry name" value="Fdx_antiC-bd_sf"/>
</dbReference>
<evidence type="ECO:0000256" key="9">
    <source>
        <dbReference type="ARBA" id="ARBA00023128"/>
    </source>
</evidence>
<dbReference type="Proteomes" id="UP000593565">
    <property type="component" value="Unassembled WGS sequence"/>
</dbReference>
<evidence type="ECO:0000256" key="7">
    <source>
        <dbReference type="ARBA" id="ARBA00022917"/>
    </source>
</evidence>
<dbReference type="Pfam" id="PF10354">
    <property type="entry name" value="BMT5-like"/>
    <property type="match status" value="1"/>
</dbReference>
<evidence type="ECO:0000256" key="8">
    <source>
        <dbReference type="ARBA" id="ARBA00022946"/>
    </source>
</evidence>
<dbReference type="GO" id="GO:0070042">
    <property type="term" value="F:rRNA (uridine-N3-)-methyltransferase activity"/>
    <property type="evidence" value="ECO:0007669"/>
    <property type="project" value="InterPro"/>
</dbReference>
<keyword evidence="4" id="KW-0436">Ligase</keyword>
<evidence type="ECO:0000256" key="6">
    <source>
        <dbReference type="ARBA" id="ARBA00022840"/>
    </source>
</evidence>
<dbReference type="Pfam" id="PF03147">
    <property type="entry name" value="FDX-ACB"/>
    <property type="match status" value="1"/>
</dbReference>
<evidence type="ECO:0000313" key="16">
    <source>
        <dbReference type="Proteomes" id="UP000593565"/>
    </source>
</evidence>
<dbReference type="InterPro" id="IPR005121">
    <property type="entry name" value="Fdx_antiC-bd"/>
</dbReference>
<dbReference type="EC" id="6.1.1.20" evidence="3"/>
<dbReference type="GO" id="GO:0005759">
    <property type="term" value="C:mitochondrial matrix"/>
    <property type="evidence" value="ECO:0007669"/>
    <property type="project" value="UniProtKB-SubCell"/>
</dbReference>
<keyword evidence="7" id="KW-0648">Protein biosynthesis</keyword>
<evidence type="ECO:0000259" key="14">
    <source>
        <dbReference type="PROSITE" id="PS51447"/>
    </source>
</evidence>
<gene>
    <name evidence="15" type="ORF">AMELA_G00256840</name>
</gene>
<name>A0A7J5ZRI7_AMEME</name>
<sequence>MGFLPVGGGNAPTVCWPTAERRSELRGFHPDSFDSCSSLVKIVSNNNYIIILIVFNLLHKFRFSNAPRFLSPFATLLERKPKQKRDPPDGRQDAREDFPAPVKHTLREVSVPVKMSERPEVLLVGEGNFSFSVAVCESGAAASITASCFQTEQQAAAQEHAARNIQRLRDQGCTVLFEVDCTCLNEHEVIRRRVYDRVVFNFPHCGRKSGVKKNRTLLAKFFISCAEVLKAGGEVHVALCNGQGGTPRDHPMREWHNSWQAVAMAAEAGLILSEIRPFDRDGYQGYKCTGYRSQDKGFHSEGGLNHIFTQSLPYTMPEKLKMDVAIGKEMVRFELPEQLSEYVNRDFLSRQSRHPAKLVLEQLLREIKSSWPVCSVNGSFPELLSCSQEKLRACGSNLSSSEVYWIKPIETHPLDQCEDSEKDCEPMEEQQFPSSSYVLRPSLLMHAEEIMQREDFSPGTIYALSGLVYQRVPISPNRSPVFHQLLLIAVLPSESQPVQRLQNNLEALLSHYNVSFEKEDVGEEHRAWLSSRELHNFGRITSVPIPRAERQVCKSSVLTLLLNLDHLATLIFSIPDWRLLWTSDPRFLASFEPGIQVPSPFQAFSLYPPSYTHDVSFWMEPDTFDELDFHEAVRIATCGAVRDIQLVDKFRHPHMGHASLCYRLAYQSPDRALSRTRVLDLQNQLRTLLPLRLNITLR</sequence>
<feature type="compositionally biased region" description="Basic and acidic residues" evidence="13">
    <location>
        <begin position="80"/>
        <end position="98"/>
    </location>
</feature>
<evidence type="ECO:0000256" key="13">
    <source>
        <dbReference type="SAM" id="MobiDB-lite"/>
    </source>
</evidence>
<accession>A0A7J5ZRI7</accession>
<dbReference type="Gene3D" id="3.30.930.10">
    <property type="entry name" value="Bira Bifunctional Protein, Domain 2"/>
    <property type="match status" value="1"/>
</dbReference>
<evidence type="ECO:0000256" key="11">
    <source>
        <dbReference type="ARBA" id="ARBA00031194"/>
    </source>
</evidence>
<keyword evidence="6" id="KW-0067">ATP-binding</keyword>
<evidence type="ECO:0000256" key="1">
    <source>
        <dbReference type="ARBA" id="ARBA00004305"/>
    </source>
</evidence>
<feature type="region of interest" description="Disordered" evidence="13">
    <location>
        <begin position="80"/>
        <end position="99"/>
    </location>
</feature>
<dbReference type="PROSITE" id="PS51447">
    <property type="entry name" value="FDX_ACB"/>
    <property type="match status" value="1"/>
</dbReference>
<comment type="subcellular location">
    <subcellularLocation>
        <location evidence="1">Mitochondrion matrix</location>
    </subcellularLocation>
</comment>